<sequence length="394" mass="44985">MTSVVNHSNIVSISTFETLKIHCLSFLWGLWILWKELIKKALRQSSSCESTDLGRKPPECLSGNFGQHLYVKLQNVKLHYVESGPKNKPVILLLHGFPDCWISWRHQVTALSNHFRVISLDLKGFGDSDKPTSRRCYRVDVLLSELRDLIHSLGVTSCTVVGHDLGALIGWYLVHLCPQYVHKFVSISCPHPNFYWAHLPDSNVFNTNWIHYSQLPHLPEKDAMKNDLNIINQCYQHLTGKNLKEVAFLDAYKYYFSRKEDWTGAINYYRNLPFCRVQASESCLVEVPCLLILGSQDYSVQLEGLVRSTEYLSKYQLKIIDNAGHFPHQERPEEINNLLLNFLVTKSSTEALEKDTSSSGLLNMMYGAVTSTVKFGNNVLKKSPVKTLSKTPSY</sequence>
<dbReference type="InterPro" id="IPR000639">
    <property type="entry name" value="Epox_hydrolase-like"/>
</dbReference>
<protein>
    <recommendedName>
        <fullName evidence="3">AB hydrolase-1 domain-containing protein</fullName>
    </recommendedName>
</protein>
<dbReference type="PANTHER" id="PTHR43329">
    <property type="entry name" value="EPOXIDE HYDROLASE"/>
    <property type="match status" value="1"/>
</dbReference>
<proteinExistence type="inferred from homology"/>
<dbReference type="EMBL" id="GEBQ01025687">
    <property type="protein sequence ID" value="JAT14290.1"/>
    <property type="molecule type" value="Transcribed_RNA"/>
</dbReference>
<comment type="similarity">
    <text evidence="2">Belongs to the AB hydrolase superfamily. Epoxide hydrolase family.</text>
</comment>
<accession>A0A1B6KS81</accession>
<gene>
    <name evidence="5" type="ORF">g.10921</name>
    <name evidence="4" type="ORF">g.10923</name>
</gene>
<dbReference type="Gene3D" id="3.40.50.1820">
    <property type="entry name" value="alpha/beta hydrolase"/>
    <property type="match status" value="1"/>
</dbReference>
<dbReference type="SUPFAM" id="SSF53474">
    <property type="entry name" value="alpha/beta-Hydrolases"/>
    <property type="match status" value="1"/>
</dbReference>
<organism evidence="4">
    <name type="scientific">Graphocephala atropunctata</name>
    <dbReference type="NCBI Taxonomy" id="36148"/>
    <lineage>
        <taxon>Eukaryota</taxon>
        <taxon>Metazoa</taxon>
        <taxon>Ecdysozoa</taxon>
        <taxon>Arthropoda</taxon>
        <taxon>Hexapoda</taxon>
        <taxon>Insecta</taxon>
        <taxon>Pterygota</taxon>
        <taxon>Neoptera</taxon>
        <taxon>Paraneoptera</taxon>
        <taxon>Hemiptera</taxon>
        <taxon>Auchenorrhyncha</taxon>
        <taxon>Membracoidea</taxon>
        <taxon>Cicadellidae</taxon>
        <taxon>Cicadellinae</taxon>
        <taxon>Cicadellini</taxon>
        <taxon>Graphocephala</taxon>
    </lineage>
</organism>
<name>A0A1B6KS81_9HEMI</name>
<feature type="domain" description="AB hydrolase-1" evidence="3">
    <location>
        <begin position="89"/>
        <end position="331"/>
    </location>
</feature>
<evidence type="ECO:0000256" key="1">
    <source>
        <dbReference type="ARBA" id="ARBA00022801"/>
    </source>
</evidence>
<reference evidence="4" key="1">
    <citation type="submission" date="2015-11" db="EMBL/GenBank/DDBJ databases">
        <title>De novo transcriptome assembly of four potential Pierce s Disease insect vectors from Arizona vineyards.</title>
        <authorList>
            <person name="Tassone E.E."/>
        </authorList>
    </citation>
    <scope>NUCLEOTIDE SEQUENCE</scope>
</reference>
<dbReference type="InterPro" id="IPR000073">
    <property type="entry name" value="AB_hydrolase_1"/>
</dbReference>
<dbReference type="GO" id="GO:0004301">
    <property type="term" value="F:epoxide hydrolase activity"/>
    <property type="evidence" value="ECO:0007669"/>
    <property type="project" value="UniProtKB-ARBA"/>
</dbReference>
<keyword evidence="1" id="KW-0378">Hydrolase</keyword>
<evidence type="ECO:0000313" key="4">
    <source>
        <dbReference type="EMBL" id="JAT14290.1"/>
    </source>
</evidence>
<dbReference type="AlphaFoldDB" id="A0A1B6KS81"/>
<dbReference type="PRINTS" id="PR00412">
    <property type="entry name" value="EPOXHYDRLASE"/>
</dbReference>
<evidence type="ECO:0000259" key="3">
    <source>
        <dbReference type="Pfam" id="PF00561"/>
    </source>
</evidence>
<dbReference type="Pfam" id="PF00561">
    <property type="entry name" value="Abhydrolase_1"/>
    <property type="match status" value="1"/>
</dbReference>
<evidence type="ECO:0000256" key="2">
    <source>
        <dbReference type="ARBA" id="ARBA00038334"/>
    </source>
</evidence>
<dbReference type="EMBL" id="GEBQ01014410">
    <property type="protein sequence ID" value="JAT25567.1"/>
    <property type="molecule type" value="Transcribed_RNA"/>
</dbReference>
<dbReference type="InterPro" id="IPR029058">
    <property type="entry name" value="AB_hydrolase_fold"/>
</dbReference>
<dbReference type="PRINTS" id="PR00111">
    <property type="entry name" value="ABHYDROLASE"/>
</dbReference>
<evidence type="ECO:0000313" key="5">
    <source>
        <dbReference type="EMBL" id="JAT25567.1"/>
    </source>
</evidence>